<evidence type="ECO:0000313" key="5">
    <source>
        <dbReference type="EMBL" id="AOW03862.1"/>
    </source>
</evidence>
<evidence type="ECO:0000256" key="2">
    <source>
        <dbReference type="ARBA" id="ARBA00023043"/>
    </source>
</evidence>
<dbReference type="Proteomes" id="UP000182444">
    <property type="component" value="Chromosome 1D"/>
</dbReference>
<dbReference type="KEGG" id="yli:2910994"/>
<accession>A0A1D8NDY6</accession>
<dbReference type="PROSITE" id="PS50297">
    <property type="entry name" value="ANK_REP_REGION"/>
    <property type="match status" value="1"/>
</dbReference>
<dbReference type="eggNOG" id="KOG0511">
    <property type="taxonomic scope" value="Eukaryota"/>
</dbReference>
<organism evidence="5 7">
    <name type="scientific">Yarrowia lipolytica</name>
    <name type="common">Candida lipolytica</name>
    <dbReference type="NCBI Taxonomy" id="4952"/>
    <lineage>
        <taxon>Eukaryota</taxon>
        <taxon>Fungi</taxon>
        <taxon>Dikarya</taxon>
        <taxon>Ascomycota</taxon>
        <taxon>Saccharomycotina</taxon>
        <taxon>Dipodascomycetes</taxon>
        <taxon>Dipodascales</taxon>
        <taxon>Dipodascales incertae sedis</taxon>
        <taxon>Yarrowia</taxon>
    </lineage>
</organism>
<dbReference type="VEuPathDB" id="FungiDB:YALI1_D12760g"/>
<protein>
    <recommendedName>
        <fullName evidence="4">BTB domain-containing protein</fullName>
    </recommendedName>
</protein>
<dbReference type="InterPro" id="IPR002110">
    <property type="entry name" value="Ankyrin_rpt"/>
</dbReference>
<dbReference type="SMART" id="SM00225">
    <property type="entry name" value="BTB"/>
    <property type="match status" value="2"/>
</dbReference>
<dbReference type="OMA" id="EGARCIY"/>
<feature type="domain" description="BTB" evidence="4">
    <location>
        <begin position="161"/>
        <end position="228"/>
    </location>
</feature>
<dbReference type="PROSITE" id="PS50097">
    <property type="entry name" value="BTB"/>
    <property type="match status" value="2"/>
</dbReference>
<dbReference type="Pfam" id="PF00651">
    <property type="entry name" value="BTB"/>
    <property type="match status" value="2"/>
</dbReference>
<name>A0A1D8NDY6_YARLL</name>
<dbReference type="Proteomes" id="UP000256601">
    <property type="component" value="Unassembled WGS sequence"/>
</dbReference>
<feature type="domain" description="BTB" evidence="4">
    <location>
        <begin position="283"/>
        <end position="365"/>
    </location>
</feature>
<dbReference type="SUPFAM" id="SSF48403">
    <property type="entry name" value="Ankyrin repeat"/>
    <property type="match status" value="1"/>
</dbReference>
<reference evidence="6 8" key="2">
    <citation type="submission" date="2018-07" db="EMBL/GenBank/DDBJ databases">
        <title>Draft Genome Assemblies for Five Robust Yarrowia lipolytica Strains Exhibiting High Lipid Production and Pentose Sugar Utilization and Sugar Alcohol Secretion from Undetoxified Lignocellulosic Biomass Hydrolysates.</title>
        <authorList>
            <consortium name="DOE Joint Genome Institute"/>
            <person name="Walker C."/>
            <person name="Ryu S."/>
            <person name="Na H."/>
            <person name="Zane M."/>
            <person name="LaButti K."/>
            <person name="Lipzen A."/>
            <person name="Haridas S."/>
            <person name="Barry K."/>
            <person name="Grigoriev I.V."/>
            <person name="Quarterman J."/>
            <person name="Slininger P."/>
            <person name="Dien B."/>
            <person name="Trinh C.T."/>
        </authorList>
    </citation>
    <scope>NUCLEOTIDE SEQUENCE [LARGE SCALE GENOMIC DNA]</scope>
    <source>
        <strain evidence="6 8">YB392</strain>
    </source>
</reference>
<reference evidence="5 7" key="1">
    <citation type="journal article" date="2016" name="PLoS ONE">
        <title>Sequence Assembly of Yarrowia lipolytica Strain W29/CLIB89 Shows Transposable Element Diversity.</title>
        <authorList>
            <person name="Magnan C."/>
            <person name="Yu J."/>
            <person name="Chang I."/>
            <person name="Jahn E."/>
            <person name="Kanomata Y."/>
            <person name="Wu J."/>
            <person name="Zeller M."/>
            <person name="Oakes M."/>
            <person name="Baldi P."/>
            <person name="Sandmeyer S."/>
        </authorList>
    </citation>
    <scope>NUCLEOTIDE SEQUENCE [LARGE SCALE GENOMIC DNA]</scope>
    <source>
        <strain evidence="5">CLIB89</strain>
        <strain evidence="7">CLIB89(W29)</strain>
    </source>
</reference>
<dbReference type="EMBL" id="KZ859063">
    <property type="protein sequence ID" value="RDW23836.1"/>
    <property type="molecule type" value="Genomic_DNA"/>
</dbReference>
<dbReference type="VEuPathDB" id="FungiDB:YALI0_D10087g"/>
<evidence type="ECO:0000259" key="4">
    <source>
        <dbReference type="PROSITE" id="PS50097"/>
    </source>
</evidence>
<dbReference type="Pfam" id="PF12796">
    <property type="entry name" value="Ank_2"/>
    <property type="match status" value="1"/>
</dbReference>
<dbReference type="InterPro" id="IPR000210">
    <property type="entry name" value="BTB/POZ_dom"/>
</dbReference>
<dbReference type="Gene3D" id="1.25.40.20">
    <property type="entry name" value="Ankyrin repeat-containing domain"/>
    <property type="match status" value="1"/>
</dbReference>
<dbReference type="GeneID" id="2910994"/>
<dbReference type="GO" id="GO:0005737">
    <property type="term" value="C:cytoplasm"/>
    <property type="evidence" value="ECO:0007669"/>
    <property type="project" value="TreeGrafter"/>
</dbReference>
<keyword evidence="2 3" id="KW-0040">ANK repeat</keyword>
<proteinExistence type="predicted"/>
<keyword evidence="1" id="KW-0677">Repeat</keyword>
<dbReference type="InterPro" id="IPR036770">
    <property type="entry name" value="Ankyrin_rpt-contain_sf"/>
</dbReference>
<dbReference type="SUPFAM" id="SSF54695">
    <property type="entry name" value="POZ domain"/>
    <property type="match status" value="2"/>
</dbReference>
<dbReference type="InterPro" id="IPR011333">
    <property type="entry name" value="SKP1/BTB/POZ_sf"/>
</dbReference>
<dbReference type="PROSITE" id="PS50088">
    <property type="entry name" value="ANK_REPEAT"/>
    <property type="match status" value="1"/>
</dbReference>
<evidence type="ECO:0000313" key="8">
    <source>
        <dbReference type="Proteomes" id="UP000256601"/>
    </source>
</evidence>
<dbReference type="GO" id="GO:0000151">
    <property type="term" value="C:ubiquitin ligase complex"/>
    <property type="evidence" value="ECO:0007669"/>
    <property type="project" value="EnsemblFungi"/>
</dbReference>
<dbReference type="EMBL" id="CP017556">
    <property type="protein sequence ID" value="AOW03862.1"/>
    <property type="molecule type" value="Genomic_DNA"/>
</dbReference>
<evidence type="ECO:0000313" key="7">
    <source>
        <dbReference type="Proteomes" id="UP000182444"/>
    </source>
</evidence>
<gene>
    <name evidence="6" type="ORF">B0I71DRAFT_135342</name>
    <name evidence="5" type="ORF">YALI1_D12760g</name>
</gene>
<feature type="repeat" description="ANK" evidence="3">
    <location>
        <begin position="82"/>
        <end position="114"/>
    </location>
</feature>
<sequence>MGLSCNPIASLSPSPMSVEPKYKIIQRFDEEEDKLATTAVARQGSPDFEGFAELCDAARSGDLERVEKAVAFGVNVNQIDEFDYSPLILASLCGHYEVVEYLLNNGAKCDRDTFQGERCLYGALTDSIRQLLLKFDISKAVDATQPFLAHLAKVFSRKLFTDVVFKGVSDSGETVEIKAHKFFLAAQSPYLTQVVASKTKSVIPIIANFDDFEYCIRYLYFVESDAKESKISHKLDITFDDFYSVAVKTKLAVYFEKLLDQKITTFEPEEDVIDKLSDLDTFPDAAIYTRDEETGSRTYYPVHKMLLSRVEYFSLMFGTDSFQGIDTMYAEATSSFPLLELDQTTPEVAEIFLQWLYTDKCEIPRDLALDVLFLADSLFADKLKSLAAIVISQAETPVASMADILRAAWATRIERLEHYVAQHISNDLDEWIDKEEFLELVEESAGRVTARQETDTIELVDDVRYYLGKKWGVFEEDQDEKTGRVDEEFRISQYERRYNEDLDRIDDMLDKLKLGA</sequence>
<dbReference type="AlphaFoldDB" id="A0A1D8NDY6"/>
<dbReference type="PANTHER" id="PTHR46231">
    <property type="entry name" value="ANKYRIN REPEAT AND BTB/POZ DOMAIN-CONTAINING PROTEIN 1"/>
    <property type="match status" value="1"/>
</dbReference>
<dbReference type="PANTHER" id="PTHR46231:SF1">
    <property type="entry name" value="ANKYRIN REPEAT AND BTB_POZ DOMAIN-CONTAINING PROTEIN 1"/>
    <property type="match status" value="1"/>
</dbReference>
<dbReference type="InterPro" id="IPR044515">
    <property type="entry name" value="ABTB1"/>
</dbReference>
<dbReference type="SMART" id="SM00248">
    <property type="entry name" value="ANK"/>
    <property type="match status" value="2"/>
</dbReference>
<evidence type="ECO:0000256" key="3">
    <source>
        <dbReference type="PROSITE-ProRule" id="PRU00023"/>
    </source>
</evidence>
<dbReference type="Gene3D" id="3.30.710.10">
    <property type="entry name" value="Potassium Channel Kv1.1, Chain A"/>
    <property type="match status" value="2"/>
</dbReference>
<evidence type="ECO:0000256" key="1">
    <source>
        <dbReference type="ARBA" id="ARBA00022737"/>
    </source>
</evidence>
<evidence type="ECO:0000313" key="6">
    <source>
        <dbReference type="EMBL" id="RDW23836.1"/>
    </source>
</evidence>